<protein>
    <submittedName>
        <fullName evidence="2">Serine hydrolase domain-containing protein</fullName>
    </submittedName>
</protein>
<dbReference type="InterPro" id="IPR001466">
    <property type="entry name" value="Beta-lactam-related"/>
</dbReference>
<keyword evidence="3" id="KW-1185">Reference proteome</keyword>
<keyword evidence="2" id="KW-0378">Hydrolase</keyword>
<evidence type="ECO:0000259" key="1">
    <source>
        <dbReference type="Pfam" id="PF00144"/>
    </source>
</evidence>
<dbReference type="SUPFAM" id="SSF56601">
    <property type="entry name" value="beta-lactamase/transpeptidase-like"/>
    <property type="match status" value="1"/>
</dbReference>
<sequence length="386" mass="40951">MTDGNVVNGTVEAGFDSVREEFAAAAASEGVGGLSAQLVAYHHGRPVVDLWCGPEVTGDSLLGIYSAGKGAAHLVVATLVQDGVLDLDQRVCHYWPEFAVHGKDDLSLRELMSHRSGLVGADGGFTVAQLADDHVVAQRLGAQRPYWRPGSTFGYHALVIAALTGEVVRRATGKTIGEHFTERIRVPHGVDLYFGLPEDKEHLFLSAEPPVQTPERLAAATAALTPPNSINGIAFNRNHPDNPPVWQLPNIAVVRRMGPASFGAVASARGLARMYAVAIGAVCGAAPLLTPDTAATFGQIQSTGHDMVLRQHKSFAVGFHATSEVYPVLAQGAFGHSGAGGQQAFADPRNGLAYAYSRRRTPHPAAPAPENDRIIARLVQSAQRFD</sequence>
<evidence type="ECO:0000313" key="2">
    <source>
        <dbReference type="EMBL" id="GAA4385117.1"/>
    </source>
</evidence>
<dbReference type="Pfam" id="PF00144">
    <property type="entry name" value="Beta-lactamase"/>
    <property type="match status" value="1"/>
</dbReference>
<dbReference type="PANTHER" id="PTHR43319">
    <property type="entry name" value="BETA-LACTAMASE-RELATED"/>
    <property type="match status" value="1"/>
</dbReference>
<dbReference type="RefSeq" id="WP_344990773.1">
    <property type="nucleotide sequence ID" value="NZ_BAABFR010000006.1"/>
</dbReference>
<gene>
    <name evidence="2" type="ORF">GCM10023147_06560</name>
</gene>
<dbReference type="InterPro" id="IPR012338">
    <property type="entry name" value="Beta-lactam/transpept-like"/>
</dbReference>
<comment type="caution">
    <text evidence="2">The sequence shown here is derived from an EMBL/GenBank/DDBJ whole genome shotgun (WGS) entry which is preliminary data.</text>
</comment>
<organism evidence="2 3">
    <name type="scientific">Tsukamurella soli</name>
    <dbReference type="NCBI Taxonomy" id="644556"/>
    <lineage>
        <taxon>Bacteria</taxon>
        <taxon>Bacillati</taxon>
        <taxon>Actinomycetota</taxon>
        <taxon>Actinomycetes</taxon>
        <taxon>Mycobacteriales</taxon>
        <taxon>Tsukamurellaceae</taxon>
        <taxon>Tsukamurella</taxon>
    </lineage>
</organism>
<evidence type="ECO:0000313" key="3">
    <source>
        <dbReference type="Proteomes" id="UP001500635"/>
    </source>
</evidence>
<reference evidence="3" key="1">
    <citation type="journal article" date="2019" name="Int. J. Syst. Evol. Microbiol.">
        <title>The Global Catalogue of Microorganisms (GCM) 10K type strain sequencing project: providing services to taxonomists for standard genome sequencing and annotation.</title>
        <authorList>
            <consortium name="The Broad Institute Genomics Platform"/>
            <consortium name="The Broad Institute Genome Sequencing Center for Infectious Disease"/>
            <person name="Wu L."/>
            <person name="Ma J."/>
        </authorList>
    </citation>
    <scope>NUCLEOTIDE SEQUENCE [LARGE SCALE GENOMIC DNA]</scope>
    <source>
        <strain evidence="3">JCM 17688</strain>
    </source>
</reference>
<feature type="domain" description="Beta-lactamase-related" evidence="1">
    <location>
        <begin position="33"/>
        <end position="368"/>
    </location>
</feature>
<dbReference type="GO" id="GO:0016787">
    <property type="term" value="F:hydrolase activity"/>
    <property type="evidence" value="ECO:0007669"/>
    <property type="project" value="UniProtKB-KW"/>
</dbReference>
<dbReference type="PANTHER" id="PTHR43319:SF3">
    <property type="entry name" value="BETA-LACTAMASE-RELATED DOMAIN-CONTAINING PROTEIN"/>
    <property type="match status" value="1"/>
</dbReference>
<name>A0ABP8J5H7_9ACTN</name>
<dbReference type="Gene3D" id="3.40.710.10">
    <property type="entry name" value="DD-peptidase/beta-lactamase superfamily"/>
    <property type="match status" value="1"/>
</dbReference>
<dbReference type="EMBL" id="BAABFR010000006">
    <property type="protein sequence ID" value="GAA4385117.1"/>
    <property type="molecule type" value="Genomic_DNA"/>
</dbReference>
<dbReference type="InterPro" id="IPR052907">
    <property type="entry name" value="Beta-lactamase/esterase"/>
</dbReference>
<dbReference type="Proteomes" id="UP001500635">
    <property type="component" value="Unassembled WGS sequence"/>
</dbReference>
<accession>A0ABP8J5H7</accession>
<proteinExistence type="predicted"/>